<name>A0AAV9Z726_9AGAR</name>
<evidence type="ECO:0000313" key="3">
    <source>
        <dbReference type="Proteomes" id="UP001362999"/>
    </source>
</evidence>
<dbReference type="Proteomes" id="UP001362999">
    <property type="component" value="Unassembled WGS sequence"/>
</dbReference>
<keyword evidence="3" id="KW-1185">Reference proteome</keyword>
<evidence type="ECO:0000256" key="1">
    <source>
        <dbReference type="SAM" id="MobiDB-lite"/>
    </source>
</evidence>
<organism evidence="2 3">
    <name type="scientific">Favolaschia claudopus</name>
    <dbReference type="NCBI Taxonomy" id="2862362"/>
    <lineage>
        <taxon>Eukaryota</taxon>
        <taxon>Fungi</taxon>
        <taxon>Dikarya</taxon>
        <taxon>Basidiomycota</taxon>
        <taxon>Agaricomycotina</taxon>
        <taxon>Agaricomycetes</taxon>
        <taxon>Agaricomycetidae</taxon>
        <taxon>Agaricales</taxon>
        <taxon>Marasmiineae</taxon>
        <taxon>Mycenaceae</taxon>
        <taxon>Favolaschia</taxon>
    </lineage>
</organism>
<dbReference type="EMBL" id="JAWWNJ010000187">
    <property type="protein sequence ID" value="KAK6974199.1"/>
    <property type="molecule type" value="Genomic_DNA"/>
</dbReference>
<protein>
    <submittedName>
        <fullName evidence="2">Uncharacterized protein</fullName>
    </submittedName>
</protein>
<proteinExistence type="predicted"/>
<gene>
    <name evidence="2" type="ORF">R3P38DRAFT_2812236</name>
</gene>
<accession>A0AAV9Z726</accession>
<feature type="region of interest" description="Disordered" evidence="1">
    <location>
        <begin position="10"/>
        <end position="52"/>
    </location>
</feature>
<comment type="caution">
    <text evidence="2">The sequence shown here is derived from an EMBL/GenBank/DDBJ whole genome shotgun (WGS) entry which is preliminary data.</text>
</comment>
<sequence>MSPVLFPGLISAPSHSNHPPPTPIPLHQQKNLPSPPEPTSAPMAKSTVASQAAAKNAAPLPIFAATGNPSPIVQTRNIGVDALKRHLSHPNAGRCRNPVMTALRDEFLETMAGRETTEKETRWGKLDHHELITKYDAFLEEMNVGSQLSENNIKSKAPSA</sequence>
<dbReference type="AlphaFoldDB" id="A0AAV9Z726"/>
<evidence type="ECO:0000313" key="2">
    <source>
        <dbReference type="EMBL" id="KAK6974199.1"/>
    </source>
</evidence>
<reference evidence="2 3" key="1">
    <citation type="journal article" date="2024" name="J Genomics">
        <title>Draft genome sequencing and assembly of Favolaschia claudopus CIRM-BRFM 2984 isolated from oak limbs.</title>
        <authorList>
            <person name="Navarro D."/>
            <person name="Drula E."/>
            <person name="Chaduli D."/>
            <person name="Cazenave R."/>
            <person name="Ahrendt S."/>
            <person name="Wang J."/>
            <person name="Lipzen A."/>
            <person name="Daum C."/>
            <person name="Barry K."/>
            <person name="Grigoriev I.V."/>
            <person name="Favel A."/>
            <person name="Rosso M.N."/>
            <person name="Martin F."/>
        </authorList>
    </citation>
    <scope>NUCLEOTIDE SEQUENCE [LARGE SCALE GENOMIC DNA]</scope>
    <source>
        <strain evidence="2 3">CIRM-BRFM 2984</strain>
    </source>
</reference>